<feature type="transmembrane region" description="Helical" evidence="1">
    <location>
        <begin position="217"/>
        <end position="236"/>
    </location>
</feature>
<sequence>MWQKSYYPYVGYVLLCILGIANPFHISWINSVTIWDTLFLRFYGVSVQGGFSLLSFLFYVVVFMGLVYFFQVYITDYLSGRFYYAAIRNRSLYRLFTRLGIRVGVWAITLLVGLFLLTTLIGLASGQSLEPKLTVKADVGLYQVLYQFLINGWLQSMSGMILVFISAWLFKDVSYSLVILGLLVLAILPMFNVGSWLPAGLNSMGYISGQWKDLIQITAKLVGYLIIEISVVIYIFKKKDIALY</sequence>
<feature type="transmembrane region" description="Helical" evidence="1">
    <location>
        <begin position="38"/>
        <end position="62"/>
    </location>
</feature>
<proteinExistence type="predicted"/>
<feature type="transmembrane region" description="Helical" evidence="1">
    <location>
        <begin position="177"/>
        <end position="197"/>
    </location>
</feature>
<accession>A0ABS4JGG9</accession>
<name>A0ABS4JGG9_9BACL</name>
<dbReference type="Proteomes" id="UP001519288">
    <property type="component" value="Unassembled WGS sequence"/>
</dbReference>
<reference evidence="2 3" key="1">
    <citation type="submission" date="2021-03" db="EMBL/GenBank/DDBJ databases">
        <title>Genomic Encyclopedia of Type Strains, Phase IV (KMG-IV): sequencing the most valuable type-strain genomes for metagenomic binning, comparative biology and taxonomic classification.</title>
        <authorList>
            <person name="Goeker M."/>
        </authorList>
    </citation>
    <scope>NUCLEOTIDE SEQUENCE [LARGE SCALE GENOMIC DNA]</scope>
    <source>
        <strain evidence="2 3">DSM 26806</strain>
    </source>
</reference>
<keyword evidence="1" id="KW-1133">Transmembrane helix</keyword>
<protein>
    <recommendedName>
        <fullName evidence="4">ABC transporter permease</fullName>
    </recommendedName>
</protein>
<dbReference type="EMBL" id="JAGGLD010000002">
    <property type="protein sequence ID" value="MBP2000814.1"/>
    <property type="molecule type" value="Genomic_DNA"/>
</dbReference>
<feature type="transmembrane region" description="Helical" evidence="1">
    <location>
        <begin position="99"/>
        <end position="124"/>
    </location>
</feature>
<evidence type="ECO:0000313" key="2">
    <source>
        <dbReference type="EMBL" id="MBP2000814.1"/>
    </source>
</evidence>
<dbReference type="RefSeq" id="WP_209861283.1">
    <property type="nucleotide sequence ID" value="NZ_JAGGLD010000002.1"/>
</dbReference>
<evidence type="ECO:0000256" key="1">
    <source>
        <dbReference type="SAM" id="Phobius"/>
    </source>
</evidence>
<evidence type="ECO:0008006" key="4">
    <source>
        <dbReference type="Google" id="ProtNLM"/>
    </source>
</evidence>
<organism evidence="2 3">
    <name type="scientific">Paenibacillus shirakamiensis</name>
    <dbReference type="NCBI Taxonomy" id="1265935"/>
    <lineage>
        <taxon>Bacteria</taxon>
        <taxon>Bacillati</taxon>
        <taxon>Bacillota</taxon>
        <taxon>Bacilli</taxon>
        <taxon>Bacillales</taxon>
        <taxon>Paenibacillaceae</taxon>
        <taxon>Paenibacillus</taxon>
    </lineage>
</organism>
<feature type="transmembrane region" description="Helical" evidence="1">
    <location>
        <begin position="6"/>
        <end position="26"/>
    </location>
</feature>
<keyword evidence="1" id="KW-0472">Membrane</keyword>
<evidence type="ECO:0000313" key="3">
    <source>
        <dbReference type="Proteomes" id="UP001519288"/>
    </source>
</evidence>
<gene>
    <name evidence="2" type="ORF">J2Z69_001845</name>
</gene>
<feature type="transmembrane region" description="Helical" evidence="1">
    <location>
        <begin position="144"/>
        <end position="170"/>
    </location>
</feature>
<comment type="caution">
    <text evidence="2">The sequence shown here is derived from an EMBL/GenBank/DDBJ whole genome shotgun (WGS) entry which is preliminary data.</text>
</comment>
<keyword evidence="1" id="KW-0812">Transmembrane</keyword>
<keyword evidence="3" id="KW-1185">Reference proteome</keyword>